<keyword evidence="12" id="KW-1185">Reference proteome</keyword>
<dbReference type="Gene3D" id="1.10.510.10">
    <property type="entry name" value="Transferase(Phosphotransferase) domain 1"/>
    <property type="match status" value="1"/>
</dbReference>
<evidence type="ECO:0000313" key="12">
    <source>
        <dbReference type="Proteomes" id="UP000240830"/>
    </source>
</evidence>
<evidence type="ECO:0000256" key="7">
    <source>
        <dbReference type="ARBA" id="ARBA00047899"/>
    </source>
</evidence>
<evidence type="ECO:0000313" key="11">
    <source>
        <dbReference type="EMBL" id="PJF16651.1"/>
    </source>
</evidence>
<dbReference type="PROSITE" id="PS50011">
    <property type="entry name" value="PROTEIN_KINASE_DOM"/>
    <property type="match status" value="1"/>
</dbReference>
<feature type="compositionally biased region" description="Polar residues" evidence="9">
    <location>
        <begin position="642"/>
        <end position="653"/>
    </location>
</feature>
<comment type="catalytic activity">
    <reaction evidence="8">
        <text>L-seryl-[protein] + ATP = O-phospho-L-seryl-[protein] + ADP + H(+)</text>
        <dbReference type="Rhea" id="RHEA:17989"/>
        <dbReference type="Rhea" id="RHEA-COMP:9863"/>
        <dbReference type="Rhea" id="RHEA-COMP:11604"/>
        <dbReference type="ChEBI" id="CHEBI:15378"/>
        <dbReference type="ChEBI" id="CHEBI:29999"/>
        <dbReference type="ChEBI" id="CHEBI:30616"/>
        <dbReference type="ChEBI" id="CHEBI:83421"/>
        <dbReference type="ChEBI" id="CHEBI:456216"/>
        <dbReference type="EC" id="2.7.11.1"/>
    </reaction>
</comment>
<comment type="catalytic activity">
    <reaction evidence="7">
        <text>L-threonyl-[protein] + ATP = O-phospho-L-threonyl-[protein] + ADP + H(+)</text>
        <dbReference type="Rhea" id="RHEA:46608"/>
        <dbReference type="Rhea" id="RHEA-COMP:11060"/>
        <dbReference type="Rhea" id="RHEA-COMP:11605"/>
        <dbReference type="ChEBI" id="CHEBI:15378"/>
        <dbReference type="ChEBI" id="CHEBI:30013"/>
        <dbReference type="ChEBI" id="CHEBI:30616"/>
        <dbReference type="ChEBI" id="CHEBI:61977"/>
        <dbReference type="ChEBI" id="CHEBI:456216"/>
        <dbReference type="EC" id="2.7.11.1"/>
    </reaction>
</comment>
<dbReference type="InterPro" id="IPR008271">
    <property type="entry name" value="Ser/Thr_kinase_AS"/>
</dbReference>
<evidence type="ECO:0000256" key="2">
    <source>
        <dbReference type="ARBA" id="ARBA00022527"/>
    </source>
</evidence>
<dbReference type="SUPFAM" id="SSF56112">
    <property type="entry name" value="Protein kinase-like (PK-like)"/>
    <property type="match status" value="1"/>
</dbReference>
<evidence type="ECO:0000259" key="10">
    <source>
        <dbReference type="PROSITE" id="PS50011"/>
    </source>
</evidence>
<dbReference type="FunFam" id="1.10.510.10:FF:001565">
    <property type="entry name" value="WNK protein kinase"/>
    <property type="match status" value="1"/>
</dbReference>
<dbReference type="Gene3D" id="3.30.200.20">
    <property type="entry name" value="Phosphorylase Kinase, domain 1"/>
    <property type="match status" value="1"/>
</dbReference>
<evidence type="ECO:0000256" key="6">
    <source>
        <dbReference type="ARBA" id="ARBA00022840"/>
    </source>
</evidence>
<evidence type="ECO:0000256" key="3">
    <source>
        <dbReference type="ARBA" id="ARBA00022679"/>
    </source>
</evidence>
<accession>A0A2H9TFZ5</accession>
<dbReference type="InterPro" id="IPR024678">
    <property type="entry name" value="Kinase_OSR1/WNK_CCT"/>
</dbReference>
<name>A0A2H9TFZ5_9FUNG</name>
<comment type="caution">
    <text evidence="11">The sequence shown here is derived from an EMBL/GenBank/DDBJ whole genome shotgun (WGS) entry which is preliminary data.</text>
</comment>
<dbReference type="InterPro" id="IPR011009">
    <property type="entry name" value="Kinase-like_dom_sf"/>
</dbReference>
<evidence type="ECO:0000256" key="5">
    <source>
        <dbReference type="ARBA" id="ARBA00022777"/>
    </source>
</evidence>
<dbReference type="GO" id="GO:0005524">
    <property type="term" value="F:ATP binding"/>
    <property type="evidence" value="ECO:0007669"/>
    <property type="project" value="UniProtKB-KW"/>
</dbReference>
<dbReference type="PANTHER" id="PTHR13902">
    <property type="entry name" value="SERINE/THREONINE-PROTEIN KINASE WNK WITH NO LYSINE -RELATED"/>
    <property type="match status" value="1"/>
</dbReference>
<dbReference type="EC" id="2.7.11.1" evidence="1"/>
<keyword evidence="4" id="KW-0547">Nucleotide-binding</keyword>
<keyword evidence="3" id="KW-0808">Transferase</keyword>
<dbReference type="GO" id="GO:0004674">
    <property type="term" value="F:protein serine/threonine kinase activity"/>
    <property type="evidence" value="ECO:0007669"/>
    <property type="project" value="UniProtKB-KW"/>
</dbReference>
<dbReference type="Proteomes" id="UP000240830">
    <property type="component" value="Unassembled WGS sequence"/>
</dbReference>
<evidence type="ECO:0000256" key="4">
    <source>
        <dbReference type="ARBA" id="ARBA00022741"/>
    </source>
</evidence>
<dbReference type="Gene3D" id="3.10.20.90">
    <property type="entry name" value="Phosphatidylinositol 3-kinase Catalytic Subunit, Chain A, domain 1"/>
    <property type="match status" value="1"/>
</dbReference>
<proteinExistence type="predicted"/>
<evidence type="ECO:0000256" key="1">
    <source>
        <dbReference type="ARBA" id="ARBA00012513"/>
    </source>
</evidence>
<dbReference type="InterPro" id="IPR050588">
    <property type="entry name" value="WNK_Ser-Thr_kinase"/>
</dbReference>
<organism evidence="11 12">
    <name type="scientific">Paramicrosporidium saccamoebae</name>
    <dbReference type="NCBI Taxonomy" id="1246581"/>
    <lineage>
        <taxon>Eukaryota</taxon>
        <taxon>Fungi</taxon>
        <taxon>Fungi incertae sedis</taxon>
        <taxon>Cryptomycota</taxon>
        <taxon>Cryptomycota incertae sedis</taxon>
        <taxon>Paramicrosporidium</taxon>
    </lineage>
</organism>
<dbReference type="SMART" id="SM00220">
    <property type="entry name" value="S_TKc"/>
    <property type="match status" value="1"/>
</dbReference>
<protein>
    <recommendedName>
        <fullName evidence="1">non-specific serine/threonine protein kinase</fullName>
        <ecNumber evidence="1">2.7.11.1</ecNumber>
    </recommendedName>
</protein>
<keyword evidence="6" id="KW-0067">ATP-binding</keyword>
<dbReference type="Pfam" id="PF12202">
    <property type="entry name" value="OSR1_C"/>
    <property type="match status" value="1"/>
</dbReference>
<feature type="domain" description="Protein kinase" evidence="10">
    <location>
        <begin position="150"/>
        <end position="420"/>
    </location>
</feature>
<gene>
    <name evidence="11" type="ORF">PSACC_03606</name>
</gene>
<feature type="region of interest" description="Disordered" evidence="9">
    <location>
        <begin position="114"/>
        <end position="151"/>
    </location>
</feature>
<dbReference type="Pfam" id="PF00069">
    <property type="entry name" value="Pkinase"/>
    <property type="match status" value="1"/>
</dbReference>
<keyword evidence="2" id="KW-0723">Serine/threonine-protein kinase</keyword>
<dbReference type="OrthoDB" id="4062651at2759"/>
<reference evidence="11 12" key="1">
    <citation type="submission" date="2016-10" db="EMBL/GenBank/DDBJ databases">
        <title>The genome of Paramicrosporidium saccamoebae is the missing link in understanding Cryptomycota and Microsporidia evolution.</title>
        <authorList>
            <person name="Quandt C.A."/>
            <person name="Beaudet D."/>
            <person name="Corsaro D."/>
            <person name="Michel R."/>
            <person name="Corradi N."/>
            <person name="James T."/>
        </authorList>
    </citation>
    <scope>NUCLEOTIDE SEQUENCE [LARGE SCALE GENOMIC DNA]</scope>
    <source>
        <strain evidence="11 12">KSL3</strain>
    </source>
</reference>
<dbReference type="FunFam" id="3.30.200.20:FF:000075">
    <property type="entry name" value="Probable serine/threonine-protein kinase WNK1"/>
    <property type="match status" value="1"/>
</dbReference>
<dbReference type="AlphaFoldDB" id="A0A2H9TFZ5"/>
<dbReference type="InterPro" id="IPR000719">
    <property type="entry name" value="Prot_kinase_dom"/>
</dbReference>
<dbReference type="CDD" id="cd13983">
    <property type="entry name" value="STKc_WNK"/>
    <property type="match status" value="1"/>
</dbReference>
<evidence type="ECO:0000256" key="8">
    <source>
        <dbReference type="ARBA" id="ARBA00048679"/>
    </source>
</evidence>
<evidence type="ECO:0000256" key="9">
    <source>
        <dbReference type="SAM" id="MobiDB-lite"/>
    </source>
</evidence>
<feature type="compositionally biased region" description="Polar residues" evidence="9">
    <location>
        <begin position="114"/>
        <end position="123"/>
    </location>
</feature>
<dbReference type="PROSITE" id="PS00108">
    <property type="entry name" value="PROTEIN_KINASE_ST"/>
    <property type="match status" value="1"/>
</dbReference>
<dbReference type="STRING" id="1246581.A0A2H9TFZ5"/>
<keyword evidence="5 11" id="KW-0418">Kinase</keyword>
<feature type="region of interest" description="Disordered" evidence="9">
    <location>
        <begin position="637"/>
        <end position="669"/>
    </location>
</feature>
<sequence>MLDTSAGPSKVVQEARDRKPLASDYINTLKEIFINLPSEMKNFGSIPCAQRSLVTNVNVAAGRLKAFKYGFFTYVTMSIISWLITHATTNFYGIRLPVVYARFQHSMVSSAQGDLGASMQSPQDELGASPNEDDGRCAPPADTDPSGRFERSRELLGRGASKEVYKAFDREEGMEVAWNQLKVDHLSEQSAAKILSEIQILTQLDNENIIKFYHSWVRRNNAGSYDVFFITELMTSGTLKNYLQKTKGAMKLKIVKNWCRQILRALQYLHNRTLPIIHRDLKCDNVFINGNNGQAKLGDFGLAVLKDREMLTSVLGTPEFMAPELYDGNTTSCTYSVENYDERVDVYAFGMCLLEMVTKDYPYSECDNAAQIYRKVTQGIKPLALNKVTEPEVKNFIELCIDSDATRRPTVDEILSHEFMAIEADSKNITTADASISSLPTTPTDGTDNIDLGDVKMINCIVEVVSLDLPTVNLRLKLNMSHVSANKEVKFPFDFERDTVGAVVEEMVKEHVLQVADGEIVAASIRETIKDPLVMYEMARANAPARAEMNESVTSPVSVPTCGSAVTLPTDIVSEAQSTISSVNSQNQEKSELSEADLDLLIQDHPEVAALLLRQKKEIDLLALFHRREHQALLKSLKRQIGSRSRSDSQSNGVLGRPTPTVSNGTMQLGDLDESQFISKVRHLMYESTGNSAWLPEGAAPNTGSNLLEH</sequence>
<dbReference type="EMBL" id="MTSL01000213">
    <property type="protein sequence ID" value="PJF16651.1"/>
    <property type="molecule type" value="Genomic_DNA"/>
</dbReference>